<name>A0A3E0TZD1_9GAMM</name>
<feature type="region of interest" description="Disordered" evidence="1">
    <location>
        <begin position="79"/>
        <end position="98"/>
    </location>
</feature>
<dbReference type="EMBL" id="QUOT01000001">
    <property type="protein sequence ID" value="REL30016.1"/>
    <property type="molecule type" value="Genomic_DNA"/>
</dbReference>
<dbReference type="AlphaFoldDB" id="A0A3E0TZD1"/>
<gene>
    <name evidence="3" type="ORF">DXX94_04455</name>
</gene>
<keyword evidence="4" id="KW-1185">Reference proteome</keyword>
<dbReference type="Proteomes" id="UP000256899">
    <property type="component" value="Unassembled WGS sequence"/>
</dbReference>
<evidence type="ECO:0000313" key="3">
    <source>
        <dbReference type="EMBL" id="REL30016.1"/>
    </source>
</evidence>
<protein>
    <submittedName>
        <fullName evidence="3">Uncharacterized protein</fullName>
    </submittedName>
</protein>
<accession>A0A3E0TZD1</accession>
<comment type="caution">
    <text evidence="3">The sequence shown here is derived from an EMBL/GenBank/DDBJ whole genome shotgun (WGS) entry which is preliminary data.</text>
</comment>
<organism evidence="3 4">
    <name type="scientific">Thalassotalea euphylliae</name>
    <dbReference type="NCBI Taxonomy" id="1655234"/>
    <lineage>
        <taxon>Bacteria</taxon>
        <taxon>Pseudomonadati</taxon>
        <taxon>Pseudomonadota</taxon>
        <taxon>Gammaproteobacteria</taxon>
        <taxon>Alteromonadales</taxon>
        <taxon>Colwelliaceae</taxon>
        <taxon>Thalassotalea</taxon>
    </lineage>
</organism>
<proteinExistence type="predicted"/>
<feature type="signal peptide" evidence="2">
    <location>
        <begin position="1"/>
        <end position="22"/>
    </location>
</feature>
<evidence type="ECO:0000313" key="4">
    <source>
        <dbReference type="Proteomes" id="UP000256899"/>
    </source>
</evidence>
<dbReference type="RefSeq" id="WP_116014123.1">
    <property type="nucleotide sequence ID" value="NZ_QUOT01000001.1"/>
</dbReference>
<evidence type="ECO:0000256" key="2">
    <source>
        <dbReference type="SAM" id="SignalP"/>
    </source>
</evidence>
<feature type="chain" id="PRO_5017555725" evidence="2">
    <location>
        <begin position="23"/>
        <end position="171"/>
    </location>
</feature>
<sequence length="171" mass="18446">MYHSSFRVFVILLLLFAFVAQAAVQTVVVDDFLSVDTSSVDTSNADPLATADLIVASDKTAGDTQTVLASVKLNNDLAHTKELDTERPEHEKTDNEQHSDCCDGNCEPSCNVDCSDGSCICAGSMCSAPLYLTAFIGSPAPVFLTNPIYSYQFTHTYFISNSLYRPPISAA</sequence>
<reference evidence="4" key="1">
    <citation type="submission" date="2018-08" db="EMBL/GenBank/DDBJ databases">
        <title>Thalassotalea euphylliae genome.</title>
        <authorList>
            <person name="Summers S."/>
            <person name="Rice S.A."/>
            <person name="Freckelton M.L."/>
            <person name="Nedved B.T."/>
            <person name="Hadfield M.G."/>
        </authorList>
    </citation>
    <scope>NUCLEOTIDE SEQUENCE [LARGE SCALE GENOMIC DNA]</scope>
    <source>
        <strain evidence="4">H3</strain>
    </source>
</reference>
<evidence type="ECO:0000256" key="1">
    <source>
        <dbReference type="SAM" id="MobiDB-lite"/>
    </source>
</evidence>
<keyword evidence="2" id="KW-0732">Signal</keyword>